<dbReference type="InterPro" id="IPR014099">
    <property type="entry name" value="Spore_coat_GerQ"/>
</dbReference>
<dbReference type="OrthoDB" id="1643178at2"/>
<name>A0A1Q5P620_9BACI</name>
<dbReference type="Pfam" id="PF09671">
    <property type="entry name" value="Spore_GerQ"/>
    <property type="match status" value="1"/>
</dbReference>
<comment type="caution">
    <text evidence="2">The sequence shown here is derived from an EMBL/GenBank/DDBJ whole genome shotgun (WGS) entry which is preliminary data.</text>
</comment>
<keyword evidence="2" id="KW-0167">Capsid protein</keyword>
<gene>
    <name evidence="2" type="ORF">BLL40_04330</name>
</gene>
<evidence type="ECO:0000313" key="3">
    <source>
        <dbReference type="Proteomes" id="UP000186524"/>
    </source>
</evidence>
<dbReference type="EMBL" id="MRWQ01000004">
    <property type="protein sequence ID" value="OKL37542.1"/>
    <property type="molecule type" value="Genomic_DNA"/>
</dbReference>
<accession>A0A1Q5P620</accession>
<protein>
    <submittedName>
        <fullName evidence="2">Spore coat protein GerQ</fullName>
    </submittedName>
</protein>
<organism evidence="2 3">
    <name type="scientific">Domibacillus mangrovi</name>
    <dbReference type="NCBI Taxonomy" id="1714354"/>
    <lineage>
        <taxon>Bacteria</taxon>
        <taxon>Bacillati</taxon>
        <taxon>Bacillota</taxon>
        <taxon>Bacilli</taxon>
        <taxon>Bacillales</taxon>
        <taxon>Bacillaceae</taxon>
        <taxon>Domibacillus</taxon>
    </lineage>
</organism>
<proteinExistence type="predicted"/>
<evidence type="ECO:0000256" key="1">
    <source>
        <dbReference type="SAM" id="MobiDB-lite"/>
    </source>
</evidence>
<dbReference type="STRING" id="1714354.BLL40_04330"/>
<dbReference type="Proteomes" id="UP000186524">
    <property type="component" value="Unassembled WGS sequence"/>
</dbReference>
<sequence>MNPYGYMAMPMQQAPMPKPRQGQGQYPQGPGPGTSPALPAVEESYIENIFRLNRGKMVTVYTTFENNKEWNAKIFRGRIEAAGRDHLILSEPSGRRYLIPLLYLDYATFDGEIAYEYPYNG</sequence>
<evidence type="ECO:0000313" key="2">
    <source>
        <dbReference type="EMBL" id="OKL37542.1"/>
    </source>
</evidence>
<feature type="region of interest" description="Disordered" evidence="1">
    <location>
        <begin position="11"/>
        <end position="38"/>
    </location>
</feature>
<feature type="compositionally biased region" description="Low complexity" evidence="1">
    <location>
        <begin position="11"/>
        <end position="28"/>
    </location>
</feature>
<dbReference type="NCBIfam" id="TIGR02728">
    <property type="entry name" value="spore_gerQ"/>
    <property type="match status" value="1"/>
</dbReference>
<keyword evidence="3" id="KW-1185">Reference proteome</keyword>
<keyword evidence="2" id="KW-0946">Virion</keyword>
<reference evidence="2 3" key="1">
    <citation type="submission" date="2016-12" db="EMBL/GenBank/DDBJ databases">
        <title>Domibacillus sp. SAOS 44 whole genome sequencing.</title>
        <authorList>
            <person name="Verma A."/>
            <person name="Krishnamurthi S."/>
        </authorList>
    </citation>
    <scope>NUCLEOTIDE SEQUENCE [LARGE SCALE GENOMIC DNA]</scope>
    <source>
        <strain evidence="2 3">SAOS 44</strain>
    </source>
</reference>
<dbReference type="PIRSF" id="PIRSF038931">
    <property type="entry name" value="GerQ"/>
    <property type="match status" value="1"/>
</dbReference>
<dbReference type="AlphaFoldDB" id="A0A1Q5P620"/>
<dbReference type="RefSeq" id="WP_073710694.1">
    <property type="nucleotide sequence ID" value="NZ_MRWQ01000004.1"/>
</dbReference>